<dbReference type="InterPro" id="IPR011250">
    <property type="entry name" value="OMP/PagP_B-barrel"/>
</dbReference>
<evidence type="ECO:0000313" key="1">
    <source>
        <dbReference type="EMBL" id="MBH0113548.1"/>
    </source>
</evidence>
<dbReference type="Proteomes" id="UP000617634">
    <property type="component" value="Unassembled WGS sequence"/>
</dbReference>
<evidence type="ECO:0000313" key="2">
    <source>
        <dbReference type="Proteomes" id="UP000617634"/>
    </source>
</evidence>
<organism evidence="1 2">
    <name type="scientific">Novosphingobium aureum</name>
    <dbReference type="NCBI Taxonomy" id="2792964"/>
    <lineage>
        <taxon>Bacteria</taxon>
        <taxon>Pseudomonadati</taxon>
        <taxon>Pseudomonadota</taxon>
        <taxon>Alphaproteobacteria</taxon>
        <taxon>Sphingomonadales</taxon>
        <taxon>Sphingomonadaceae</taxon>
        <taxon>Novosphingobium</taxon>
    </lineage>
</organism>
<comment type="caution">
    <text evidence="1">The sequence shown here is derived from an EMBL/GenBank/DDBJ whole genome shotgun (WGS) entry which is preliminary data.</text>
</comment>
<reference evidence="1" key="1">
    <citation type="submission" date="2020-11" db="EMBL/GenBank/DDBJ databases">
        <title>Novosphingobium aureum sp. nov., a marine bacterium isolated from sediment of a salt flat.</title>
        <authorList>
            <person name="Yoo Y."/>
            <person name="Kim J.-J."/>
        </authorList>
    </citation>
    <scope>NUCLEOTIDE SEQUENCE</scope>
    <source>
        <strain evidence="1">YJ-S2-02</strain>
    </source>
</reference>
<keyword evidence="2" id="KW-1185">Reference proteome</keyword>
<evidence type="ECO:0008006" key="3">
    <source>
        <dbReference type="Google" id="ProtNLM"/>
    </source>
</evidence>
<gene>
    <name evidence="1" type="ORF">I5E68_11365</name>
</gene>
<dbReference type="EMBL" id="JADZGI010000001">
    <property type="protein sequence ID" value="MBH0113548.1"/>
    <property type="molecule type" value="Genomic_DNA"/>
</dbReference>
<protein>
    <recommendedName>
        <fullName evidence="3">Outer membrane protein beta-barrel domain-containing protein</fullName>
    </recommendedName>
</protein>
<sequence length="263" mass="28923">MALTLAPLPAHADSINENYWIEVSYFRPSVDSAVYVEDRTATIPATVIDLEQDLHFEQHASAPTVHAGLKLGNGFRAFFEYFSIDRDAQGTINRDIHFANLTFPATANVASSFETDTYRAGVGWDFLTGKDFVLGAAVGLHATNFAITLEGEASFAGQSAAFESRRRSALAPLPTLGIYGIYQVTPNLRLQGRADYLKLTLNNASGRILNAEAALLYELHDNVALGLGYRHVDMRLEIAKPEWVGGIDYRFNGPHVVLRGSFR</sequence>
<proteinExistence type="predicted"/>
<name>A0A931HDQ7_9SPHN</name>
<dbReference type="RefSeq" id="WP_197163796.1">
    <property type="nucleotide sequence ID" value="NZ_JADZGI010000001.1"/>
</dbReference>
<accession>A0A931HDQ7</accession>
<dbReference type="AlphaFoldDB" id="A0A931HDQ7"/>
<dbReference type="SUPFAM" id="SSF56925">
    <property type="entry name" value="OMPA-like"/>
    <property type="match status" value="1"/>
</dbReference>